<organism evidence="3 4">
    <name type="scientific">Capsicum annuum</name>
    <name type="common">Capsicum pepper</name>
    <dbReference type="NCBI Taxonomy" id="4072"/>
    <lineage>
        <taxon>Eukaryota</taxon>
        <taxon>Viridiplantae</taxon>
        <taxon>Streptophyta</taxon>
        <taxon>Embryophyta</taxon>
        <taxon>Tracheophyta</taxon>
        <taxon>Spermatophyta</taxon>
        <taxon>Magnoliopsida</taxon>
        <taxon>eudicotyledons</taxon>
        <taxon>Gunneridae</taxon>
        <taxon>Pentapetalae</taxon>
        <taxon>asterids</taxon>
        <taxon>lamiids</taxon>
        <taxon>Solanales</taxon>
        <taxon>Solanaceae</taxon>
        <taxon>Solanoideae</taxon>
        <taxon>Capsiceae</taxon>
        <taxon>Capsicum</taxon>
    </lineage>
</organism>
<dbReference type="SUPFAM" id="SSF49998">
    <property type="entry name" value="Amine oxidase catalytic domain"/>
    <property type="match status" value="1"/>
</dbReference>
<dbReference type="Gramene" id="PHT86351">
    <property type="protein sequence ID" value="PHT86351"/>
    <property type="gene ID" value="T459_08457"/>
</dbReference>
<comment type="caution">
    <text evidence="3">The sequence shown here is derived from an EMBL/GenBank/DDBJ whole genome shotgun (WGS) entry which is preliminary data.</text>
</comment>
<dbReference type="PANTHER" id="PTHR10638">
    <property type="entry name" value="COPPER AMINE OXIDASE"/>
    <property type="match status" value="1"/>
</dbReference>
<dbReference type="GO" id="GO:0048038">
    <property type="term" value="F:quinone binding"/>
    <property type="evidence" value="ECO:0007669"/>
    <property type="project" value="InterPro"/>
</dbReference>
<evidence type="ECO:0000259" key="2">
    <source>
        <dbReference type="Pfam" id="PF01179"/>
    </source>
</evidence>
<dbReference type="InterPro" id="IPR000269">
    <property type="entry name" value="Cu_amine_oxidase"/>
</dbReference>
<dbReference type="EC" id="1.4.3.-" evidence="1"/>
<keyword evidence="1" id="KW-0801">TPQ</keyword>
<dbReference type="GO" id="GO:0008131">
    <property type="term" value="F:primary methylamine oxidase activity"/>
    <property type="evidence" value="ECO:0007669"/>
    <property type="project" value="InterPro"/>
</dbReference>
<evidence type="ECO:0000256" key="1">
    <source>
        <dbReference type="RuleBase" id="RU000672"/>
    </source>
</evidence>
<dbReference type="GO" id="GO:0009308">
    <property type="term" value="P:amine metabolic process"/>
    <property type="evidence" value="ECO:0007669"/>
    <property type="project" value="UniProtKB-UniRule"/>
</dbReference>
<dbReference type="GO" id="GO:0005507">
    <property type="term" value="F:copper ion binding"/>
    <property type="evidence" value="ECO:0007669"/>
    <property type="project" value="InterPro"/>
</dbReference>
<sequence length="109" mass="12555">MIISIFDASRNEYQHVLYRGHVSELFVPYMDPTFEWYCRTLLDVGQFGFGRFSSTLVQSLNCPNNAVYMDCYMTDSDGQVVQVPRAICIFERNTSDVAWRHIKMGVAAL</sequence>
<evidence type="ECO:0000313" key="4">
    <source>
        <dbReference type="Proteomes" id="UP000222542"/>
    </source>
</evidence>
<dbReference type="InterPro" id="IPR036460">
    <property type="entry name" value="Cu_amine_oxidase_C_sf"/>
</dbReference>
<evidence type="ECO:0000313" key="3">
    <source>
        <dbReference type="EMBL" id="PHT86351.1"/>
    </source>
</evidence>
<feature type="domain" description="Copper amine oxidase catalytic" evidence="2">
    <location>
        <begin position="4"/>
        <end position="104"/>
    </location>
</feature>
<keyword evidence="4" id="KW-1185">Reference proteome</keyword>
<dbReference type="AlphaFoldDB" id="A0A2G2ZWM4"/>
<name>A0A2G2ZWM4_CAPAN</name>
<dbReference type="EMBL" id="AYRZ02000003">
    <property type="protein sequence ID" value="PHT86351.1"/>
    <property type="molecule type" value="Genomic_DNA"/>
</dbReference>
<accession>A0A2G2ZWM4</accession>
<dbReference type="Gene3D" id="2.70.98.20">
    <property type="entry name" value="Copper amine oxidase, catalytic domain"/>
    <property type="match status" value="1"/>
</dbReference>
<keyword evidence="1" id="KW-0479">Metal-binding</keyword>
<keyword evidence="1" id="KW-0560">Oxidoreductase</keyword>
<dbReference type="OMA" id="SLEPYND"/>
<dbReference type="STRING" id="4072.A0A2G2ZWM4"/>
<comment type="cofactor">
    <cofactor evidence="1">
        <name>Cu cation</name>
        <dbReference type="ChEBI" id="CHEBI:23378"/>
    </cofactor>
    <text evidence="1">Contains 1 topaquinone per subunit.</text>
</comment>
<proteinExistence type="inferred from homology"/>
<reference evidence="3 4" key="2">
    <citation type="journal article" date="2017" name="Genome Biol.">
        <title>New reference genome sequences of hot pepper reveal the massive evolution of plant disease-resistance genes by retroduplication.</title>
        <authorList>
            <person name="Kim S."/>
            <person name="Park J."/>
            <person name="Yeom S.I."/>
            <person name="Kim Y.M."/>
            <person name="Seo E."/>
            <person name="Kim K.T."/>
            <person name="Kim M.S."/>
            <person name="Lee J.M."/>
            <person name="Cheong K."/>
            <person name="Shin H.S."/>
            <person name="Kim S.B."/>
            <person name="Han K."/>
            <person name="Lee J."/>
            <person name="Park M."/>
            <person name="Lee H.A."/>
            <person name="Lee H.Y."/>
            <person name="Lee Y."/>
            <person name="Oh S."/>
            <person name="Lee J.H."/>
            <person name="Choi E."/>
            <person name="Choi E."/>
            <person name="Lee S.E."/>
            <person name="Jeon J."/>
            <person name="Kim H."/>
            <person name="Choi G."/>
            <person name="Song H."/>
            <person name="Lee J."/>
            <person name="Lee S.C."/>
            <person name="Kwon J.K."/>
            <person name="Lee H.Y."/>
            <person name="Koo N."/>
            <person name="Hong Y."/>
            <person name="Kim R.W."/>
            <person name="Kang W.H."/>
            <person name="Huh J.H."/>
            <person name="Kang B.C."/>
            <person name="Yang T.J."/>
            <person name="Lee Y.H."/>
            <person name="Bennetzen J.L."/>
            <person name="Choi D."/>
        </authorList>
    </citation>
    <scope>NUCLEOTIDE SEQUENCE [LARGE SCALE GENOMIC DNA]</scope>
    <source>
        <strain evidence="4">cv. CM334</strain>
    </source>
</reference>
<protein>
    <recommendedName>
        <fullName evidence="1">Amine oxidase</fullName>
        <ecNumber evidence="1">1.4.3.-</ecNumber>
    </recommendedName>
</protein>
<dbReference type="PANTHER" id="PTHR10638:SF77">
    <property type="entry name" value="AMINE OXIDASE"/>
    <property type="match status" value="1"/>
</dbReference>
<keyword evidence="1" id="KW-0186">Copper</keyword>
<dbReference type="InterPro" id="IPR015798">
    <property type="entry name" value="Cu_amine_oxidase_C"/>
</dbReference>
<dbReference type="Proteomes" id="UP000222542">
    <property type="component" value="Unassembled WGS sequence"/>
</dbReference>
<comment type="similarity">
    <text evidence="1">Belongs to the copper/topaquinone oxidase family.</text>
</comment>
<dbReference type="Pfam" id="PF01179">
    <property type="entry name" value="Cu_amine_oxid"/>
    <property type="match status" value="1"/>
</dbReference>
<reference evidence="3 4" key="1">
    <citation type="journal article" date="2014" name="Nat. Genet.">
        <title>Genome sequence of the hot pepper provides insights into the evolution of pungency in Capsicum species.</title>
        <authorList>
            <person name="Kim S."/>
            <person name="Park M."/>
            <person name="Yeom S.I."/>
            <person name="Kim Y.M."/>
            <person name="Lee J.M."/>
            <person name="Lee H.A."/>
            <person name="Seo E."/>
            <person name="Choi J."/>
            <person name="Cheong K."/>
            <person name="Kim K.T."/>
            <person name="Jung K."/>
            <person name="Lee G.W."/>
            <person name="Oh S.K."/>
            <person name="Bae C."/>
            <person name="Kim S.B."/>
            <person name="Lee H.Y."/>
            <person name="Kim S.Y."/>
            <person name="Kim M.S."/>
            <person name="Kang B.C."/>
            <person name="Jo Y.D."/>
            <person name="Yang H.B."/>
            <person name="Jeong H.J."/>
            <person name="Kang W.H."/>
            <person name="Kwon J.K."/>
            <person name="Shin C."/>
            <person name="Lim J.Y."/>
            <person name="Park J.H."/>
            <person name="Huh J.H."/>
            <person name="Kim J.S."/>
            <person name="Kim B.D."/>
            <person name="Cohen O."/>
            <person name="Paran I."/>
            <person name="Suh M.C."/>
            <person name="Lee S.B."/>
            <person name="Kim Y.K."/>
            <person name="Shin Y."/>
            <person name="Noh S.J."/>
            <person name="Park J."/>
            <person name="Seo Y.S."/>
            <person name="Kwon S.Y."/>
            <person name="Kim H.A."/>
            <person name="Park J.M."/>
            <person name="Kim H.J."/>
            <person name="Choi S.B."/>
            <person name="Bosland P.W."/>
            <person name="Reeves G."/>
            <person name="Jo S.H."/>
            <person name="Lee B.W."/>
            <person name="Cho H.T."/>
            <person name="Choi H.S."/>
            <person name="Lee M.S."/>
            <person name="Yu Y."/>
            <person name="Do Choi Y."/>
            <person name="Park B.S."/>
            <person name="van Deynze A."/>
            <person name="Ashrafi H."/>
            <person name="Hill T."/>
            <person name="Kim W.T."/>
            <person name="Pai H.S."/>
            <person name="Ahn H.K."/>
            <person name="Yeam I."/>
            <person name="Giovannoni J.J."/>
            <person name="Rose J.K."/>
            <person name="Sorensen I."/>
            <person name="Lee S.J."/>
            <person name="Kim R.W."/>
            <person name="Choi I.Y."/>
            <person name="Choi B.S."/>
            <person name="Lim J.S."/>
            <person name="Lee Y.H."/>
            <person name="Choi D."/>
        </authorList>
    </citation>
    <scope>NUCLEOTIDE SEQUENCE [LARGE SCALE GENOMIC DNA]</scope>
    <source>
        <strain evidence="4">cv. CM334</strain>
    </source>
</reference>
<comment type="PTM">
    <text evidence="1">Topaquinone (TPQ) is generated by copper-dependent autoxidation of a specific tyrosyl residue.</text>
</comment>
<gene>
    <name evidence="3" type="ORF">T459_08457</name>
</gene>